<keyword evidence="2" id="KW-1185">Reference proteome</keyword>
<dbReference type="eggNOG" id="ENOG502ZH29">
    <property type="taxonomic scope" value="Bacteria"/>
</dbReference>
<name>D6YTL6_WADCW</name>
<evidence type="ECO:0000313" key="1">
    <source>
        <dbReference type="EMBL" id="ADI37477.1"/>
    </source>
</evidence>
<protein>
    <submittedName>
        <fullName evidence="1">Uncharacterized protein</fullName>
    </submittedName>
</protein>
<accession>D6YTL6</accession>
<evidence type="ECO:0000313" key="2">
    <source>
        <dbReference type="Proteomes" id="UP000001505"/>
    </source>
</evidence>
<reference evidence="1 2" key="1">
    <citation type="journal article" date="2010" name="PLoS ONE">
        <title>The Waddlia genome: a window into chlamydial biology.</title>
        <authorList>
            <person name="Bertelli C."/>
            <person name="Collyn F."/>
            <person name="Croxatto A."/>
            <person name="Ruckert C."/>
            <person name="Polkinghorne A."/>
            <person name="Kebbi-Beghdadi C."/>
            <person name="Goesmann A."/>
            <person name="Vaughan L."/>
            <person name="Greub G."/>
        </authorList>
    </citation>
    <scope>NUCLEOTIDE SEQUENCE [LARGE SCALE GENOMIC DNA]</scope>
    <source>
        <strain evidence="2">ATCC VR-1470 / WSU 86-1044</strain>
    </source>
</reference>
<dbReference type="HOGENOM" id="CLU_1447100_0_0_0"/>
<dbReference type="EMBL" id="CP001928">
    <property type="protein sequence ID" value="ADI37477.1"/>
    <property type="molecule type" value="Genomic_DNA"/>
</dbReference>
<dbReference type="STRING" id="716544.wcw_0102"/>
<dbReference type="KEGG" id="wch:wcw_0102"/>
<organism evidence="1 2">
    <name type="scientific">Waddlia chondrophila (strain ATCC VR-1470 / WSU 86-1044)</name>
    <dbReference type="NCBI Taxonomy" id="716544"/>
    <lineage>
        <taxon>Bacteria</taxon>
        <taxon>Pseudomonadati</taxon>
        <taxon>Chlamydiota</taxon>
        <taxon>Chlamydiia</taxon>
        <taxon>Parachlamydiales</taxon>
        <taxon>Waddliaceae</taxon>
        <taxon>Waddlia</taxon>
    </lineage>
</organism>
<dbReference type="AlphaFoldDB" id="D6YTL6"/>
<gene>
    <name evidence="1" type="ordered locus">wcw_0102</name>
</gene>
<sequence>MTINYKYKELKNISKISSPKNLIETMNFDSAILMSKEMLNNEEWDEELQKYAAKILEELRRKYPDEWNFSWKYDAFLGYVYDIISNYDKRYKFYEKAIKKAPFPTPPQLLIAIAGCCWAPGIPPITEKESIELVKQALSNKNYYEGVSLLRGLYKSIGNQEEQDYWERILENINEDESRLPPLDDLS</sequence>
<dbReference type="Proteomes" id="UP000001505">
    <property type="component" value="Chromosome"/>
</dbReference>
<proteinExistence type="predicted"/>
<dbReference type="RefSeq" id="WP_013181205.1">
    <property type="nucleotide sequence ID" value="NC_014225.1"/>
</dbReference>